<evidence type="ECO:0000256" key="6">
    <source>
        <dbReference type="ARBA" id="ARBA00022989"/>
    </source>
</evidence>
<feature type="transmembrane region" description="Helical" evidence="8">
    <location>
        <begin position="20"/>
        <end position="40"/>
    </location>
</feature>
<dbReference type="FunFam" id="1.10.3470.10:FF:000001">
    <property type="entry name" value="Vitamin B12 ABC transporter permease BtuC"/>
    <property type="match status" value="1"/>
</dbReference>
<evidence type="ECO:0000256" key="5">
    <source>
        <dbReference type="ARBA" id="ARBA00022692"/>
    </source>
</evidence>
<keyword evidence="4" id="KW-1003">Cell membrane</keyword>
<dbReference type="GO" id="GO:0022857">
    <property type="term" value="F:transmembrane transporter activity"/>
    <property type="evidence" value="ECO:0007669"/>
    <property type="project" value="InterPro"/>
</dbReference>
<comment type="subcellular location">
    <subcellularLocation>
        <location evidence="1">Cell membrane</location>
        <topology evidence="1">Multi-pass membrane protein</topology>
    </subcellularLocation>
</comment>
<dbReference type="Proteomes" id="UP000553193">
    <property type="component" value="Unassembled WGS sequence"/>
</dbReference>
<feature type="transmembrane region" description="Helical" evidence="8">
    <location>
        <begin position="327"/>
        <end position="346"/>
    </location>
</feature>
<dbReference type="InterPro" id="IPR037294">
    <property type="entry name" value="ABC_BtuC-like"/>
</dbReference>
<organism evidence="9 10">
    <name type="scientific">Roseococcus suduntuyensis</name>
    <dbReference type="NCBI Taxonomy" id="455361"/>
    <lineage>
        <taxon>Bacteria</taxon>
        <taxon>Pseudomonadati</taxon>
        <taxon>Pseudomonadota</taxon>
        <taxon>Alphaproteobacteria</taxon>
        <taxon>Acetobacterales</taxon>
        <taxon>Roseomonadaceae</taxon>
        <taxon>Roseococcus</taxon>
    </lineage>
</organism>
<keyword evidence="6 8" id="KW-1133">Transmembrane helix</keyword>
<feature type="transmembrane region" description="Helical" evidence="8">
    <location>
        <begin position="257"/>
        <end position="287"/>
    </location>
</feature>
<dbReference type="SUPFAM" id="SSF81345">
    <property type="entry name" value="ABC transporter involved in vitamin B12 uptake, BtuC"/>
    <property type="match status" value="1"/>
</dbReference>
<feature type="transmembrane region" description="Helical" evidence="8">
    <location>
        <begin position="163"/>
        <end position="188"/>
    </location>
</feature>
<dbReference type="PANTHER" id="PTHR30472:SF25">
    <property type="entry name" value="ABC TRANSPORTER PERMEASE PROTEIN MJ0876-RELATED"/>
    <property type="match status" value="1"/>
</dbReference>
<dbReference type="Gene3D" id="1.10.3470.10">
    <property type="entry name" value="ABC transporter involved in vitamin B12 uptake, BtuC"/>
    <property type="match status" value="1"/>
</dbReference>
<evidence type="ECO:0000256" key="7">
    <source>
        <dbReference type="ARBA" id="ARBA00023136"/>
    </source>
</evidence>
<reference evidence="9 10" key="1">
    <citation type="submission" date="2020-08" db="EMBL/GenBank/DDBJ databases">
        <title>Genomic Encyclopedia of Type Strains, Phase IV (KMG-IV): sequencing the most valuable type-strain genomes for metagenomic binning, comparative biology and taxonomic classification.</title>
        <authorList>
            <person name="Goeker M."/>
        </authorList>
    </citation>
    <scope>NUCLEOTIDE SEQUENCE [LARGE SCALE GENOMIC DNA]</scope>
    <source>
        <strain evidence="9 10">DSM 19979</strain>
    </source>
</reference>
<dbReference type="GO" id="GO:0005886">
    <property type="term" value="C:plasma membrane"/>
    <property type="evidence" value="ECO:0007669"/>
    <property type="project" value="UniProtKB-SubCell"/>
</dbReference>
<dbReference type="Pfam" id="PF01032">
    <property type="entry name" value="FecCD"/>
    <property type="match status" value="1"/>
</dbReference>
<evidence type="ECO:0000313" key="9">
    <source>
        <dbReference type="EMBL" id="MBB3899618.1"/>
    </source>
</evidence>
<evidence type="ECO:0000256" key="8">
    <source>
        <dbReference type="SAM" id="Phobius"/>
    </source>
</evidence>
<evidence type="ECO:0000256" key="4">
    <source>
        <dbReference type="ARBA" id="ARBA00022475"/>
    </source>
</evidence>
<dbReference type="GO" id="GO:0033214">
    <property type="term" value="P:siderophore-iron import into cell"/>
    <property type="evidence" value="ECO:0007669"/>
    <property type="project" value="TreeGrafter"/>
</dbReference>
<sequence>MSEAALSVPRARAMGHGVALLLLGGAALCGLLVALGIGAIRIPPDGVLRELLAPLGLATSAPGPEGAIIWTLRVPRTLLAMLAGGVLGLAGAIMQGLFRNPLADPGLLGVSAGGALGAVFMIVVGLTLLPVPLRPYATAGAAFLGALLVTLLVMRVAQHEGRVMIASMLLAGIIFNALAGAATSAFIFAADDMQLRDILFWTMGSVAGATPAVLLATLLAALPLMVAAPFLVRGLNALILGEREAQTLGIPIERLKWGAVLLVALAVGAAVAASGMIGFVGIVAPHLARLMRGADHRWVLPASALIGAALLPLADAAARVLVAPAELPIGLLTALLGGPFFLALLLRQRFALDGR</sequence>
<feature type="transmembrane region" description="Helical" evidence="8">
    <location>
        <begin position="299"/>
        <end position="321"/>
    </location>
</feature>
<gene>
    <name evidence="9" type="ORF">GGQ83_003070</name>
</gene>
<name>A0A840ACE1_9PROT</name>
<evidence type="ECO:0000313" key="10">
    <source>
        <dbReference type="Proteomes" id="UP000553193"/>
    </source>
</evidence>
<dbReference type="CDD" id="cd06550">
    <property type="entry name" value="TM_ABC_iron-siderophores_like"/>
    <property type="match status" value="1"/>
</dbReference>
<protein>
    <submittedName>
        <fullName evidence="9">Iron complex transport system permease protein</fullName>
    </submittedName>
</protein>
<dbReference type="AlphaFoldDB" id="A0A840ACE1"/>
<feature type="transmembrane region" description="Helical" evidence="8">
    <location>
        <begin position="110"/>
        <end position="129"/>
    </location>
</feature>
<dbReference type="PANTHER" id="PTHR30472">
    <property type="entry name" value="FERRIC ENTEROBACTIN TRANSPORT SYSTEM PERMEASE PROTEIN"/>
    <property type="match status" value="1"/>
</dbReference>
<feature type="transmembrane region" description="Helical" evidence="8">
    <location>
        <begin position="136"/>
        <end position="157"/>
    </location>
</feature>
<feature type="transmembrane region" description="Helical" evidence="8">
    <location>
        <begin position="78"/>
        <end position="98"/>
    </location>
</feature>
<evidence type="ECO:0000256" key="2">
    <source>
        <dbReference type="ARBA" id="ARBA00007935"/>
    </source>
</evidence>
<evidence type="ECO:0000256" key="3">
    <source>
        <dbReference type="ARBA" id="ARBA00022448"/>
    </source>
</evidence>
<dbReference type="EMBL" id="JACIDJ010000005">
    <property type="protein sequence ID" value="MBB3899618.1"/>
    <property type="molecule type" value="Genomic_DNA"/>
</dbReference>
<evidence type="ECO:0000256" key="1">
    <source>
        <dbReference type="ARBA" id="ARBA00004651"/>
    </source>
</evidence>
<keyword evidence="7 8" id="KW-0472">Membrane</keyword>
<comment type="caution">
    <text evidence="9">The sequence shown here is derived from an EMBL/GenBank/DDBJ whole genome shotgun (WGS) entry which is preliminary data.</text>
</comment>
<keyword evidence="10" id="KW-1185">Reference proteome</keyword>
<dbReference type="InterPro" id="IPR000522">
    <property type="entry name" value="ABC_transptr_permease_BtuC"/>
</dbReference>
<keyword evidence="3" id="KW-0813">Transport</keyword>
<proteinExistence type="inferred from homology"/>
<dbReference type="RefSeq" id="WP_184385520.1">
    <property type="nucleotide sequence ID" value="NZ_JACIDJ010000005.1"/>
</dbReference>
<accession>A0A840ACE1</accession>
<keyword evidence="5 8" id="KW-0812">Transmembrane</keyword>
<comment type="similarity">
    <text evidence="2">Belongs to the binding-protein-dependent transport system permease family. FecCD subfamily.</text>
</comment>
<feature type="transmembrane region" description="Helical" evidence="8">
    <location>
        <begin position="200"/>
        <end position="226"/>
    </location>
</feature>